<dbReference type="Pfam" id="PF03184">
    <property type="entry name" value="DDE_1"/>
    <property type="match status" value="1"/>
</dbReference>
<evidence type="ECO:0000259" key="1">
    <source>
        <dbReference type="Pfam" id="PF03184"/>
    </source>
</evidence>
<evidence type="ECO:0000313" key="3">
    <source>
        <dbReference type="Proteomes" id="UP000789759"/>
    </source>
</evidence>
<dbReference type="Proteomes" id="UP000789759">
    <property type="component" value="Unassembled WGS sequence"/>
</dbReference>
<gene>
    <name evidence="2" type="ORF">CPELLU_LOCUS2723</name>
</gene>
<dbReference type="OrthoDB" id="3439494at2759"/>
<comment type="caution">
    <text evidence="2">The sequence shown here is derived from an EMBL/GenBank/DDBJ whole genome shotgun (WGS) entry which is preliminary data.</text>
</comment>
<accession>A0A9N8ZU69</accession>
<dbReference type="EMBL" id="CAJVQA010001218">
    <property type="protein sequence ID" value="CAG8506872.1"/>
    <property type="molecule type" value="Genomic_DNA"/>
</dbReference>
<evidence type="ECO:0000313" key="2">
    <source>
        <dbReference type="EMBL" id="CAG8506872.1"/>
    </source>
</evidence>
<protein>
    <submittedName>
        <fullName evidence="2">6873_t:CDS:1</fullName>
    </submittedName>
</protein>
<proteinExistence type="predicted"/>
<name>A0A9N8ZU69_9GLOM</name>
<dbReference type="GO" id="GO:0003676">
    <property type="term" value="F:nucleic acid binding"/>
    <property type="evidence" value="ECO:0007669"/>
    <property type="project" value="InterPro"/>
</dbReference>
<dbReference type="AlphaFoldDB" id="A0A9N8ZU69"/>
<dbReference type="InterPro" id="IPR004875">
    <property type="entry name" value="DDE_SF_endonuclease_dom"/>
</dbReference>
<reference evidence="2" key="1">
    <citation type="submission" date="2021-06" db="EMBL/GenBank/DDBJ databases">
        <authorList>
            <person name="Kallberg Y."/>
            <person name="Tangrot J."/>
            <person name="Rosling A."/>
        </authorList>
    </citation>
    <scope>NUCLEOTIDE SEQUENCE</scope>
    <source>
        <strain evidence="2">FL966</strain>
    </source>
</reference>
<keyword evidence="3" id="KW-1185">Reference proteome</keyword>
<feature type="domain" description="DDE-1" evidence="1">
    <location>
        <begin position="4"/>
        <end position="85"/>
    </location>
</feature>
<sequence>MYIEHFISSIPSQHPVLLTLNDYKNHINYTSINFCYKNKILLYTFPPHMTHILQSSKLPFSKLKAEYNKVCNKLHSESSELVTKHTFIKMFDLAYIKTYTSNMIINPNTINSDHLTSSIYTEQINVLSSFQSTDQKLLSNAILSSS</sequence>
<organism evidence="2 3">
    <name type="scientific">Cetraspora pellucida</name>
    <dbReference type="NCBI Taxonomy" id="1433469"/>
    <lineage>
        <taxon>Eukaryota</taxon>
        <taxon>Fungi</taxon>
        <taxon>Fungi incertae sedis</taxon>
        <taxon>Mucoromycota</taxon>
        <taxon>Glomeromycotina</taxon>
        <taxon>Glomeromycetes</taxon>
        <taxon>Diversisporales</taxon>
        <taxon>Gigasporaceae</taxon>
        <taxon>Cetraspora</taxon>
    </lineage>
</organism>